<feature type="compositionally biased region" description="Low complexity" evidence="1">
    <location>
        <begin position="128"/>
        <end position="138"/>
    </location>
</feature>
<feature type="compositionally biased region" description="Acidic residues" evidence="1">
    <location>
        <begin position="284"/>
        <end position="293"/>
    </location>
</feature>
<evidence type="ECO:0000256" key="1">
    <source>
        <dbReference type="SAM" id="MobiDB-lite"/>
    </source>
</evidence>
<keyword evidence="3" id="KW-1185">Reference proteome</keyword>
<feature type="region of interest" description="Disordered" evidence="1">
    <location>
        <begin position="394"/>
        <end position="424"/>
    </location>
</feature>
<feature type="region of interest" description="Disordered" evidence="1">
    <location>
        <begin position="121"/>
        <end position="163"/>
    </location>
</feature>
<comment type="caution">
    <text evidence="2">The sequence shown here is derived from an EMBL/GenBank/DDBJ whole genome shotgun (WGS) entry which is preliminary data.</text>
</comment>
<feature type="compositionally biased region" description="Basic and acidic residues" evidence="1">
    <location>
        <begin position="394"/>
        <end position="403"/>
    </location>
</feature>
<evidence type="ECO:0000313" key="2">
    <source>
        <dbReference type="EMBL" id="KAL0577672.1"/>
    </source>
</evidence>
<reference evidence="2 3" key="1">
    <citation type="submission" date="2024-02" db="EMBL/GenBank/DDBJ databases">
        <title>A draft genome for the cacao thread blight pathogen Marasmius crinis-equi.</title>
        <authorList>
            <person name="Cohen S.P."/>
            <person name="Baruah I.K."/>
            <person name="Amoako-Attah I."/>
            <person name="Bukari Y."/>
            <person name="Meinhardt L.W."/>
            <person name="Bailey B.A."/>
        </authorList>
    </citation>
    <scope>NUCLEOTIDE SEQUENCE [LARGE SCALE GENOMIC DNA]</scope>
    <source>
        <strain evidence="2 3">GH-76</strain>
    </source>
</reference>
<feature type="region of interest" description="Disordered" evidence="1">
    <location>
        <begin position="209"/>
        <end position="317"/>
    </location>
</feature>
<feature type="region of interest" description="Disordered" evidence="1">
    <location>
        <begin position="485"/>
        <end position="564"/>
    </location>
</feature>
<evidence type="ECO:0000313" key="3">
    <source>
        <dbReference type="Proteomes" id="UP001465976"/>
    </source>
</evidence>
<dbReference type="Proteomes" id="UP001465976">
    <property type="component" value="Unassembled WGS sequence"/>
</dbReference>
<protein>
    <submittedName>
        <fullName evidence="2">Uncharacterized protein</fullName>
    </submittedName>
</protein>
<accession>A0ABR3FQF9</accession>
<feature type="compositionally biased region" description="Acidic residues" evidence="1">
    <location>
        <begin position="517"/>
        <end position="531"/>
    </location>
</feature>
<gene>
    <name evidence="2" type="ORF">V5O48_004320</name>
</gene>
<sequence>MELSTDSTNFSHDLGFDFISSNFTSNSPSTSQSDLLGFHCNNSFASLNHPFLQNRYHNYPNVDTGSYPSPPLTTSNPRRNVPLPSLSIGSGSLTGVKHTSYGGILDSPLVEHHIHNRNLPLLSPPATVPTSTLPLPSTDGDFAADDEPQAFASSKDDQQALLSPLSPEWASSAIEGLHSTSRSKGSVLLSNQRLRRDSLDDLDLRNHDDEEHLWTPDSPTSDGDEDARMTSPRYSPPSLHGSEEPISFLPHFPHPSSPSIHRSNMDFVETPDSPSWSPASLPELDMDDDDWDSDTLLTPPSPSSKPLSLPGAEFDDDFDHGAFPDIFAIPEEVSKPYGPSSERSLLLIDDPDVPTPRSPSPDNFDLDPSLISSCSDPHVEKLVALRRKSQAAERHAKEVEERSFSQGSMFARAEARKTRKKAKERVKEISAMLRLRFEGKDMLNDESSLAEEGDSRCRCPSPEVKRVKSKKAISSMPQLLARMTLRRRDGSDRPITHMPAPPMPKPSSPLRKSWVVGDEDDDEEESDDNMGLEDSIMDLKGFDDFSISPSESWSMMVDEESSKK</sequence>
<organism evidence="2 3">
    <name type="scientific">Marasmius crinis-equi</name>
    <dbReference type="NCBI Taxonomy" id="585013"/>
    <lineage>
        <taxon>Eukaryota</taxon>
        <taxon>Fungi</taxon>
        <taxon>Dikarya</taxon>
        <taxon>Basidiomycota</taxon>
        <taxon>Agaricomycotina</taxon>
        <taxon>Agaricomycetes</taxon>
        <taxon>Agaricomycetidae</taxon>
        <taxon>Agaricales</taxon>
        <taxon>Marasmiineae</taxon>
        <taxon>Marasmiaceae</taxon>
        <taxon>Marasmius</taxon>
    </lineage>
</organism>
<feature type="compositionally biased region" description="Low complexity" evidence="1">
    <location>
        <begin position="294"/>
        <end position="310"/>
    </location>
</feature>
<feature type="region of interest" description="Disordered" evidence="1">
    <location>
        <begin position="332"/>
        <end position="371"/>
    </location>
</feature>
<dbReference type="EMBL" id="JBAHYK010000143">
    <property type="protein sequence ID" value="KAL0577672.1"/>
    <property type="molecule type" value="Genomic_DNA"/>
</dbReference>
<feature type="compositionally biased region" description="Basic and acidic residues" evidence="1">
    <location>
        <begin position="486"/>
        <end position="495"/>
    </location>
</feature>
<name>A0ABR3FQF9_9AGAR</name>
<proteinExistence type="predicted"/>